<keyword evidence="7 10" id="KW-0010">Activator</keyword>
<evidence type="ECO:0000256" key="5">
    <source>
        <dbReference type="ARBA" id="ARBA00022853"/>
    </source>
</evidence>
<reference evidence="13 14" key="1">
    <citation type="submission" date="2024-05" db="EMBL/GenBank/DDBJ databases">
        <title>Long read based assembly of the Candida bracarensis genome reveals expanded adhesin content.</title>
        <authorList>
            <person name="Marcet-Houben M."/>
            <person name="Ksiezopolska E."/>
            <person name="Gabaldon T."/>
        </authorList>
    </citation>
    <scope>NUCLEOTIDE SEQUENCE [LARGE SCALE GENOMIC DNA]</scope>
    <source>
        <strain evidence="13 14">CBM6</strain>
    </source>
</reference>
<evidence type="ECO:0000256" key="1">
    <source>
        <dbReference type="ARBA" id="ARBA00004123"/>
    </source>
</evidence>
<evidence type="ECO:0000256" key="2">
    <source>
        <dbReference type="ARBA" id="ARBA00022723"/>
    </source>
</evidence>
<keyword evidence="2 10" id="KW-0479">Metal-binding</keyword>
<organism evidence="13 14">
    <name type="scientific">Nakaseomyces bracarensis</name>
    <dbReference type="NCBI Taxonomy" id="273131"/>
    <lineage>
        <taxon>Eukaryota</taxon>
        <taxon>Fungi</taxon>
        <taxon>Dikarya</taxon>
        <taxon>Ascomycota</taxon>
        <taxon>Saccharomycotina</taxon>
        <taxon>Saccharomycetes</taxon>
        <taxon>Saccharomycetales</taxon>
        <taxon>Saccharomycetaceae</taxon>
        <taxon>Nakaseomyces</taxon>
    </lineage>
</organism>
<dbReference type="EMBL" id="JBEVYD010000009">
    <property type="protein sequence ID" value="KAL3230535.1"/>
    <property type="molecule type" value="Genomic_DNA"/>
</dbReference>
<comment type="function">
    <text evidence="10 11">Functions as component of the transcription regulatory histone acetylation (HAT) complex SAGA. At the promoters, SAGA is required for recruitment of the basal transcription machinery. It influences RNA polymerase II transcriptional activity through different activities such as TBP interaction and promoter selectivity, interaction with transcription activators, and chromatin modification through histone acetylation and deubiquitination. SAGA acetylates nucleosomal histone H3 to some extent (to form H3K9ac, H3K14ac, H3K18ac and H3K23ac). SAGA interacts with DNA via upstream activating sequences (UASs). Involved in transcriptional regulation of a subset of SAGA-regulated genes. Within the SAGA complex, participates in a subcomplex, that specifically deubiquitinates histones H2B.</text>
</comment>
<evidence type="ECO:0000256" key="9">
    <source>
        <dbReference type="ARBA" id="ARBA00023242"/>
    </source>
</evidence>
<feature type="zinc finger region" description="SGF11-type" evidence="10">
    <location>
        <begin position="71"/>
        <end position="92"/>
    </location>
</feature>
<keyword evidence="8 10" id="KW-0804">Transcription</keyword>
<evidence type="ECO:0000313" key="14">
    <source>
        <dbReference type="Proteomes" id="UP001623330"/>
    </source>
</evidence>
<comment type="caution">
    <text evidence="13">The sequence shown here is derived from an EMBL/GenBank/DDBJ whole genome shotgun (WGS) entry which is preliminary data.</text>
</comment>
<keyword evidence="6 10" id="KW-0805">Transcription regulation</keyword>
<comment type="subunit">
    <text evidence="10 11">Component of the 1.8 MDa SAGA transcription coactivator-HAT complex. SAGA is built of 5 distinct domains with specialized functions. Within the SAGA complex, SUS1, SGF11, SGF73 and UBP8 form an additional subcomplex of SAGA called the DUB module (deubiquitination module). Interacts directly with SGF73, SUS1 and UBP8.</text>
</comment>
<protein>
    <recommendedName>
        <fullName evidence="10 11">SAGA-associated factor 11</fullName>
    </recommendedName>
</protein>
<keyword evidence="4 10" id="KW-0862">Zinc</keyword>
<dbReference type="Proteomes" id="UP001623330">
    <property type="component" value="Unassembled WGS sequence"/>
</dbReference>
<keyword evidence="14" id="KW-1185">Reference proteome</keyword>
<evidence type="ECO:0000256" key="10">
    <source>
        <dbReference type="HAMAP-Rule" id="MF_03047"/>
    </source>
</evidence>
<dbReference type="Gene3D" id="1.10.287.210">
    <property type="match status" value="1"/>
</dbReference>
<feature type="domain" description="Yeast SAGA-associated factor 11 N-terminal" evidence="12">
    <location>
        <begin position="6"/>
        <end position="44"/>
    </location>
</feature>
<evidence type="ECO:0000313" key="13">
    <source>
        <dbReference type="EMBL" id="KAL3230535.1"/>
    </source>
</evidence>
<keyword evidence="3 10" id="KW-0863">Zinc-finger</keyword>
<keyword evidence="5 10" id="KW-0156">Chromatin regulator</keyword>
<evidence type="ECO:0000256" key="6">
    <source>
        <dbReference type="ARBA" id="ARBA00023015"/>
    </source>
</evidence>
<keyword evidence="9 10" id="KW-0539">Nucleus</keyword>
<name>A0ABR4NQJ9_9SACH</name>
<dbReference type="InterPro" id="IPR041216">
    <property type="entry name" value="Sgf11_N"/>
</dbReference>
<dbReference type="InterPro" id="IPR013246">
    <property type="entry name" value="SAGA_su_Sgf11"/>
</dbReference>
<comment type="similarity">
    <text evidence="10 11">Belongs to the SGF11 family.</text>
</comment>
<evidence type="ECO:0000259" key="12">
    <source>
        <dbReference type="Pfam" id="PF18519"/>
    </source>
</evidence>
<gene>
    <name evidence="10" type="primary">SGF11</name>
    <name evidence="13" type="ORF">RNJ44_00984</name>
</gene>
<comment type="subcellular location">
    <subcellularLocation>
        <location evidence="1 10 11">Nucleus</location>
    </subcellularLocation>
</comment>
<evidence type="ECO:0000256" key="8">
    <source>
        <dbReference type="ARBA" id="ARBA00023163"/>
    </source>
</evidence>
<sequence>MTESTETLETVSNSVYQNLVTTLIHDIVSRETTREKLLRSRYPDYKPYYYDPKKQLDIHGQPKQQDSSQYFMCENCGREVSGNRFAAHLQRCLSRGGRR</sequence>
<evidence type="ECO:0000256" key="3">
    <source>
        <dbReference type="ARBA" id="ARBA00022771"/>
    </source>
</evidence>
<dbReference type="Gene3D" id="3.30.160.60">
    <property type="entry name" value="Classic Zinc Finger"/>
    <property type="match status" value="1"/>
</dbReference>
<evidence type="ECO:0000256" key="4">
    <source>
        <dbReference type="ARBA" id="ARBA00022833"/>
    </source>
</evidence>
<dbReference type="HAMAP" id="MF_03047">
    <property type="entry name" value="Sgf11"/>
    <property type="match status" value="1"/>
</dbReference>
<proteinExistence type="inferred from homology"/>
<dbReference type="Pfam" id="PF18519">
    <property type="entry name" value="Sgf11_N"/>
    <property type="match status" value="1"/>
</dbReference>
<dbReference type="Pfam" id="PF08209">
    <property type="entry name" value="Sgf11"/>
    <property type="match status" value="1"/>
</dbReference>
<accession>A0ABR4NQJ9</accession>
<comment type="domain">
    <text evidence="10">The C-terminal SGF11-type zinc-finger domain together with the C-terminal catalytic domain of UBP8 forms the 'catalytic lobe' of the SAGA deubiquitination module.</text>
</comment>
<comment type="domain">
    <text evidence="10">The long N-terminal helix forms part of the 'assembly lobe' of the SAGA deubiquitination module.</text>
</comment>
<evidence type="ECO:0000256" key="7">
    <source>
        <dbReference type="ARBA" id="ARBA00023159"/>
    </source>
</evidence>
<evidence type="ECO:0000256" key="11">
    <source>
        <dbReference type="RuleBase" id="RU261113"/>
    </source>
</evidence>